<reference evidence="1 2" key="1">
    <citation type="submission" date="2022-08" db="EMBL/GenBank/DDBJ databases">
        <title>Reclassification of Massilia species as members of the genera Telluria, Duganella, Pseudoduganella, Mokoshia gen. nov. and Zemynaea gen. nov. using orthogonal and non-orthogonal genome-based approaches.</title>
        <authorList>
            <person name="Bowman J.P."/>
        </authorList>
    </citation>
    <scope>NUCLEOTIDE SEQUENCE [LARGE SCALE GENOMIC DNA]</scope>
    <source>
        <strain evidence="1 2">JCM 31607</strain>
    </source>
</reference>
<proteinExistence type="predicted"/>
<name>A0ABT2BFV6_9BURK</name>
<gene>
    <name evidence="1" type="ORF">NX773_04340</name>
</gene>
<accession>A0ABT2BFV6</accession>
<dbReference type="EMBL" id="JANUGV010000001">
    <property type="protein sequence ID" value="MCS0607394.1"/>
    <property type="molecule type" value="Genomic_DNA"/>
</dbReference>
<keyword evidence="2" id="KW-1185">Reference proteome</keyword>
<dbReference type="Proteomes" id="UP001205861">
    <property type="component" value="Unassembled WGS sequence"/>
</dbReference>
<evidence type="ECO:0000313" key="2">
    <source>
        <dbReference type="Proteomes" id="UP001205861"/>
    </source>
</evidence>
<protein>
    <submittedName>
        <fullName evidence="1">Type II toxin-antitoxin system RelE/ParE family toxin</fullName>
    </submittedName>
</protein>
<comment type="caution">
    <text evidence="1">The sequence shown here is derived from an EMBL/GenBank/DDBJ whole genome shotgun (WGS) entry which is preliminary data.</text>
</comment>
<dbReference type="RefSeq" id="WP_258855125.1">
    <property type="nucleotide sequence ID" value="NZ_JANUGV010000001.1"/>
</dbReference>
<sequence length="164" mass="18698">MSTTYLRINFAALGAGRSEPPTGSKPRRLLARCNTEDPGSCDLFVQIKQLAPKDRKAALSALSKLVEVAATGKPITDFYDKKQCHDAYSFWYQNKERTVWRIWKGDVVRITFFYDGENIVLTHAFAKYEDKLTTAQKKMLETEVMTYLDAVKANNITYLEKTLS</sequence>
<organism evidence="1 2">
    <name type="scientific">Massilia solisilvae</name>
    <dbReference type="NCBI Taxonomy" id="1811225"/>
    <lineage>
        <taxon>Bacteria</taxon>
        <taxon>Pseudomonadati</taxon>
        <taxon>Pseudomonadota</taxon>
        <taxon>Betaproteobacteria</taxon>
        <taxon>Burkholderiales</taxon>
        <taxon>Oxalobacteraceae</taxon>
        <taxon>Telluria group</taxon>
        <taxon>Massilia</taxon>
    </lineage>
</organism>
<evidence type="ECO:0000313" key="1">
    <source>
        <dbReference type="EMBL" id="MCS0607394.1"/>
    </source>
</evidence>